<proteinExistence type="predicted"/>
<organism evidence="2 3">
    <name type="scientific">Eragrostis curvula</name>
    <name type="common">weeping love grass</name>
    <dbReference type="NCBI Taxonomy" id="38414"/>
    <lineage>
        <taxon>Eukaryota</taxon>
        <taxon>Viridiplantae</taxon>
        <taxon>Streptophyta</taxon>
        <taxon>Embryophyta</taxon>
        <taxon>Tracheophyta</taxon>
        <taxon>Spermatophyta</taxon>
        <taxon>Magnoliopsida</taxon>
        <taxon>Liliopsida</taxon>
        <taxon>Poales</taxon>
        <taxon>Poaceae</taxon>
        <taxon>PACMAD clade</taxon>
        <taxon>Chloridoideae</taxon>
        <taxon>Eragrostideae</taxon>
        <taxon>Eragrostidinae</taxon>
        <taxon>Eragrostis</taxon>
    </lineage>
</organism>
<evidence type="ECO:0000313" key="2">
    <source>
        <dbReference type="EMBL" id="TVT98151.1"/>
    </source>
</evidence>
<accession>A0A5J9SFY8</accession>
<dbReference type="EMBL" id="RWGY01000888">
    <property type="protein sequence ID" value="TVT98151.1"/>
    <property type="molecule type" value="Genomic_DNA"/>
</dbReference>
<reference evidence="2 3" key="1">
    <citation type="journal article" date="2019" name="Sci. Rep.">
        <title>A high-quality genome of Eragrostis curvula grass provides insights into Poaceae evolution and supports new strategies to enhance forage quality.</title>
        <authorList>
            <person name="Carballo J."/>
            <person name="Santos B.A.C.M."/>
            <person name="Zappacosta D."/>
            <person name="Garbus I."/>
            <person name="Selva J.P."/>
            <person name="Gallo C.A."/>
            <person name="Diaz A."/>
            <person name="Albertini E."/>
            <person name="Caccamo M."/>
            <person name="Echenique V."/>
        </authorList>
    </citation>
    <scope>NUCLEOTIDE SEQUENCE [LARGE SCALE GENOMIC DNA]</scope>
    <source>
        <strain evidence="3">cv. Victoria</strain>
        <tissue evidence="2">Leaf</tissue>
    </source>
</reference>
<comment type="caution">
    <text evidence="2">The sequence shown here is derived from an EMBL/GenBank/DDBJ whole genome shotgun (WGS) entry which is preliminary data.</text>
</comment>
<dbReference type="Gramene" id="TVT98151">
    <property type="protein sequence ID" value="TVT98151"/>
    <property type="gene ID" value="EJB05_56527"/>
</dbReference>
<dbReference type="AlphaFoldDB" id="A0A5J9SFY8"/>
<protein>
    <submittedName>
        <fullName evidence="2">Uncharacterized protein</fullName>
    </submittedName>
</protein>
<sequence>MAAARDRLQHASLQAGISTSGHQHIRWPGSNGSEATATKARRRQRKAGGFTGRGRASAATVNCHQFFYSVGPV</sequence>
<name>A0A5J9SFY8_9POAL</name>
<gene>
    <name evidence="2" type="ORF">EJB05_56527</name>
</gene>
<evidence type="ECO:0000313" key="3">
    <source>
        <dbReference type="Proteomes" id="UP000324897"/>
    </source>
</evidence>
<keyword evidence="3" id="KW-1185">Reference proteome</keyword>
<feature type="region of interest" description="Disordered" evidence="1">
    <location>
        <begin position="1"/>
        <end position="55"/>
    </location>
</feature>
<evidence type="ECO:0000256" key="1">
    <source>
        <dbReference type="SAM" id="MobiDB-lite"/>
    </source>
</evidence>
<feature type="compositionally biased region" description="Polar residues" evidence="1">
    <location>
        <begin position="11"/>
        <end position="22"/>
    </location>
</feature>
<dbReference type="Proteomes" id="UP000324897">
    <property type="component" value="Unassembled WGS sequence"/>
</dbReference>